<accession>A0A5M3XAX8</accession>
<dbReference type="Pfam" id="PF13191">
    <property type="entry name" value="AAA_16"/>
    <property type="match status" value="1"/>
</dbReference>
<dbReference type="CDD" id="cd15831">
    <property type="entry name" value="BTAD"/>
    <property type="match status" value="1"/>
</dbReference>
<dbReference type="InterPro" id="IPR051677">
    <property type="entry name" value="AfsR-DnrI-RedD_regulator"/>
</dbReference>
<dbReference type="Pfam" id="PF03704">
    <property type="entry name" value="BTAD"/>
    <property type="match status" value="1"/>
</dbReference>
<dbReference type="InterPro" id="IPR016032">
    <property type="entry name" value="Sig_transdc_resp-reg_C-effctor"/>
</dbReference>
<dbReference type="PANTHER" id="PTHR35807">
    <property type="entry name" value="TRANSCRIPTIONAL REGULATOR REDD-RELATED"/>
    <property type="match status" value="1"/>
</dbReference>
<dbReference type="CDD" id="cd00383">
    <property type="entry name" value="trans_reg_C"/>
    <property type="match status" value="1"/>
</dbReference>
<dbReference type="SUPFAM" id="SSF46894">
    <property type="entry name" value="C-terminal effector domain of the bipartite response regulators"/>
    <property type="match status" value="1"/>
</dbReference>
<gene>
    <name evidence="8" type="ORF">Amac_096210</name>
</gene>
<evidence type="ECO:0000259" key="7">
    <source>
        <dbReference type="PROSITE" id="PS51755"/>
    </source>
</evidence>
<dbReference type="GO" id="GO:0006355">
    <property type="term" value="P:regulation of DNA-templated transcription"/>
    <property type="evidence" value="ECO:0007669"/>
    <property type="project" value="InterPro"/>
</dbReference>
<dbReference type="Gene3D" id="1.25.40.10">
    <property type="entry name" value="Tetratricopeptide repeat domain"/>
    <property type="match status" value="2"/>
</dbReference>
<dbReference type="SUPFAM" id="SSF52540">
    <property type="entry name" value="P-loop containing nucleoside triphosphate hydrolases"/>
    <property type="match status" value="1"/>
</dbReference>
<dbReference type="GO" id="GO:0003677">
    <property type="term" value="F:DNA binding"/>
    <property type="evidence" value="ECO:0007669"/>
    <property type="project" value="UniProtKB-UniRule"/>
</dbReference>
<dbReference type="SUPFAM" id="SSF48452">
    <property type="entry name" value="TPR-like"/>
    <property type="match status" value="2"/>
</dbReference>
<keyword evidence="4" id="KW-0804">Transcription</keyword>
<dbReference type="Gene3D" id="3.40.50.300">
    <property type="entry name" value="P-loop containing nucleotide triphosphate hydrolases"/>
    <property type="match status" value="1"/>
</dbReference>
<dbReference type="SMART" id="SM01043">
    <property type="entry name" value="BTAD"/>
    <property type="match status" value="1"/>
</dbReference>
<feature type="region of interest" description="Disordered" evidence="6">
    <location>
        <begin position="1107"/>
        <end position="1127"/>
    </location>
</feature>
<evidence type="ECO:0000256" key="4">
    <source>
        <dbReference type="ARBA" id="ARBA00023163"/>
    </source>
</evidence>
<evidence type="ECO:0000256" key="2">
    <source>
        <dbReference type="ARBA" id="ARBA00023015"/>
    </source>
</evidence>
<evidence type="ECO:0000256" key="6">
    <source>
        <dbReference type="SAM" id="MobiDB-lite"/>
    </source>
</evidence>
<comment type="caution">
    <text evidence="8">The sequence shown here is derived from an EMBL/GenBank/DDBJ whole genome shotgun (WGS) entry which is preliminary data.</text>
</comment>
<keyword evidence="3 5" id="KW-0238">DNA-binding</keyword>
<dbReference type="PROSITE" id="PS51755">
    <property type="entry name" value="OMPR_PHOB"/>
    <property type="match status" value="1"/>
</dbReference>
<evidence type="ECO:0000256" key="5">
    <source>
        <dbReference type="PROSITE-ProRule" id="PRU01091"/>
    </source>
</evidence>
<dbReference type="EMBL" id="BLAE01000089">
    <property type="protein sequence ID" value="GES16023.1"/>
    <property type="molecule type" value="Genomic_DNA"/>
</dbReference>
<dbReference type="InterPro" id="IPR036388">
    <property type="entry name" value="WH-like_DNA-bd_sf"/>
</dbReference>
<dbReference type="AlphaFoldDB" id="A0A5M3XAX8"/>
<reference evidence="8 9" key="1">
    <citation type="submission" date="2019-10" db="EMBL/GenBank/DDBJ databases">
        <title>Whole genome shotgun sequence of Acrocarpospora macrocephala NBRC 16266.</title>
        <authorList>
            <person name="Ichikawa N."/>
            <person name="Kimura A."/>
            <person name="Kitahashi Y."/>
            <person name="Komaki H."/>
            <person name="Oguchi A."/>
        </authorList>
    </citation>
    <scope>NUCLEOTIDE SEQUENCE [LARGE SCALE GENOMIC DNA]</scope>
    <source>
        <strain evidence="8 9">NBRC 16266</strain>
    </source>
</reference>
<dbReference type="SMART" id="SM00862">
    <property type="entry name" value="Trans_reg_C"/>
    <property type="match status" value="1"/>
</dbReference>
<protein>
    <recommendedName>
        <fullName evidence="7">OmpR/PhoB-type domain-containing protein</fullName>
    </recommendedName>
</protein>
<keyword evidence="9" id="KW-1185">Reference proteome</keyword>
<dbReference type="InterPro" id="IPR041664">
    <property type="entry name" value="AAA_16"/>
</dbReference>
<dbReference type="Pfam" id="PF00486">
    <property type="entry name" value="Trans_reg_C"/>
    <property type="match status" value="1"/>
</dbReference>
<dbReference type="InterPro" id="IPR001867">
    <property type="entry name" value="OmpR/PhoB-type_DNA-bd"/>
</dbReference>
<evidence type="ECO:0000256" key="1">
    <source>
        <dbReference type="ARBA" id="ARBA00005820"/>
    </source>
</evidence>
<dbReference type="InterPro" id="IPR027417">
    <property type="entry name" value="P-loop_NTPase"/>
</dbReference>
<dbReference type="InterPro" id="IPR011990">
    <property type="entry name" value="TPR-like_helical_dom_sf"/>
</dbReference>
<dbReference type="InterPro" id="IPR005158">
    <property type="entry name" value="BTAD"/>
</dbReference>
<dbReference type="Proteomes" id="UP000331127">
    <property type="component" value="Unassembled WGS sequence"/>
</dbReference>
<feature type="compositionally biased region" description="Low complexity" evidence="6">
    <location>
        <begin position="1107"/>
        <end position="1120"/>
    </location>
</feature>
<dbReference type="GO" id="GO:0000160">
    <property type="term" value="P:phosphorelay signal transduction system"/>
    <property type="evidence" value="ECO:0007669"/>
    <property type="project" value="InterPro"/>
</dbReference>
<evidence type="ECO:0000313" key="8">
    <source>
        <dbReference type="EMBL" id="GES16023.1"/>
    </source>
</evidence>
<proteinExistence type="inferred from homology"/>
<feature type="domain" description="OmpR/PhoB-type" evidence="7">
    <location>
        <begin position="1"/>
        <end position="99"/>
    </location>
</feature>
<organism evidence="8 9">
    <name type="scientific">Acrocarpospora macrocephala</name>
    <dbReference type="NCBI Taxonomy" id="150177"/>
    <lineage>
        <taxon>Bacteria</taxon>
        <taxon>Bacillati</taxon>
        <taxon>Actinomycetota</taxon>
        <taxon>Actinomycetes</taxon>
        <taxon>Streptosporangiales</taxon>
        <taxon>Streptosporangiaceae</taxon>
        <taxon>Acrocarpospora</taxon>
    </lineage>
</organism>
<sequence>MGQAVLIMSVLIRLLGPVDVTVAGAAKPLPGLRRKAVLARLALRPGEVVSVDQLIDAVWDGEPPATAVNSLQSHVSYLRRALGAPEAILAQAPGYVLTVRETDLRRAEDLIQRARDIADPADRLAALTGAAGLWRGRQPLADVATLSWFAREADRLEQMRRAAEQAAVECRLMLGQHTMLVPELRDLTERHPFDEDLHGQLMIALYRSGRQAEALAVFHVLRDRLREELGLDPSGPQRDLVAAILRQDPGLDHAPVPARTGRLADGGAPLIERAAETSLIDQALDRAVATRTGQILIFEGPAGIGKTSLVNHAGKRAAALGMTTATARGTDLETDYAWGCVRQLFHRYAEADHLISADAQQPGDEFRILTALYLLTADLAARNPLVIVVDDLHWADTPAVQFLTFLAARLDALPVVLVLALRPGQDRIGRLVSAIAGLPHAVTRALRPLSPDGCAELLARVIDIEPDRQLVGQCHAMTSGNPFLMRELAAQLTASGGDVRTAVPEDSPGVTRFANQQLRYLPPAAVDVARALAVLGDEVGSDWLAQVTRTSPREAMDALVPLLADQLIVAAGIPARFSFAHPLIRASVYDSMPAALRTDLHLRAVDVAIRGQDPIKAATHLLRVPPRVGGPDPVEVLSLAAELSLASGSVSSAVNFLRRTLEEDLGERRTGMLTRLGMAEALVDSERAIERLSEALAGEPDPEARAQIRFGLASTLWLAGRPREAALVCQDSLARDQGMSAEARLSLRGCIAMVAYGTRHGTDLVALIDGFAAEPPHESVGGLILESGLALHDMYQNRRESAERRASRVIAGDRLLRLAMAEPTLTCAWYALIPCDSPALLPSVEAALAHNQKAGSSRGLAPSLCVRAEVMYAHGRLAEALRDARQAWEVCQFTTVGLGGMFIGNVLMLALVAHGKVEEAAKVLREVKAKQVANVTASLYAPGEIAVQLAMGQTRRAFETVLATRDECRWQPMNNPLATDWRAPLVRCLALLGRDEEARAAATEMLAVAGAWGTPRAVGRALRFAASVESRPHRLEMLAESVRLLAGTQANLEHAKSLHAFGAALAESGHLADARARLAAALDLAALCGARPLQDAVAAAVRRAGAAPGGASTPLSAPPGAVHPAIN</sequence>
<comment type="similarity">
    <text evidence="1">Belongs to the AfsR/DnrI/RedD regulatory family.</text>
</comment>
<name>A0A5M3XAX8_9ACTN</name>
<dbReference type="PANTHER" id="PTHR35807:SF1">
    <property type="entry name" value="TRANSCRIPTIONAL REGULATOR REDD"/>
    <property type="match status" value="1"/>
</dbReference>
<dbReference type="Gene3D" id="1.10.10.10">
    <property type="entry name" value="Winged helix-like DNA-binding domain superfamily/Winged helix DNA-binding domain"/>
    <property type="match status" value="1"/>
</dbReference>
<keyword evidence="2" id="KW-0805">Transcription regulation</keyword>
<evidence type="ECO:0000256" key="3">
    <source>
        <dbReference type="ARBA" id="ARBA00023125"/>
    </source>
</evidence>
<evidence type="ECO:0000313" key="9">
    <source>
        <dbReference type="Proteomes" id="UP000331127"/>
    </source>
</evidence>
<feature type="DNA-binding region" description="OmpR/PhoB-type" evidence="5">
    <location>
        <begin position="1"/>
        <end position="99"/>
    </location>
</feature>